<feature type="transmembrane region" description="Helical" evidence="2">
    <location>
        <begin position="327"/>
        <end position="344"/>
    </location>
</feature>
<dbReference type="SUPFAM" id="SSF49503">
    <property type="entry name" value="Cupredoxins"/>
    <property type="match status" value="1"/>
</dbReference>
<dbReference type="Pfam" id="PF00403">
    <property type="entry name" value="HMA"/>
    <property type="match status" value="1"/>
</dbReference>
<dbReference type="CDD" id="cd00371">
    <property type="entry name" value="HMA"/>
    <property type="match status" value="1"/>
</dbReference>
<feature type="domain" description="HMA" evidence="3">
    <location>
        <begin position="17"/>
        <end position="85"/>
    </location>
</feature>
<evidence type="ECO:0000256" key="1">
    <source>
        <dbReference type="ARBA" id="ARBA00022723"/>
    </source>
</evidence>
<dbReference type="EMBL" id="MEUT01000005">
    <property type="protein sequence ID" value="OGC51991.1"/>
    <property type="molecule type" value="Genomic_DNA"/>
</dbReference>
<keyword evidence="2" id="KW-0812">Transmembrane</keyword>
<dbReference type="STRING" id="1802610.A2W32_00010"/>
<dbReference type="PANTHER" id="PTHR42208">
    <property type="entry name" value="HEAVY METAL TRANSPORTER-RELATED"/>
    <property type="match status" value="1"/>
</dbReference>
<dbReference type="InterPro" id="IPR006121">
    <property type="entry name" value="HMA_dom"/>
</dbReference>
<dbReference type="InterPro" id="IPR039447">
    <property type="entry name" value="UreH-like_TM_dom"/>
</dbReference>
<feature type="transmembrane region" description="Helical" evidence="2">
    <location>
        <begin position="133"/>
        <end position="157"/>
    </location>
</feature>
<dbReference type="AlphaFoldDB" id="A0A1F4V456"/>
<feature type="transmembrane region" description="Helical" evidence="2">
    <location>
        <begin position="294"/>
        <end position="315"/>
    </location>
</feature>
<dbReference type="Gene3D" id="2.60.40.420">
    <property type="entry name" value="Cupredoxins - blue copper proteins"/>
    <property type="match status" value="1"/>
</dbReference>
<dbReference type="PANTHER" id="PTHR42208:SF1">
    <property type="entry name" value="HEAVY METAL TRANSPORTER"/>
    <property type="match status" value="1"/>
</dbReference>
<dbReference type="Proteomes" id="UP000177371">
    <property type="component" value="Unassembled WGS sequence"/>
</dbReference>
<dbReference type="InterPro" id="IPR008972">
    <property type="entry name" value="Cupredoxin"/>
</dbReference>
<comment type="caution">
    <text evidence="4">The sequence shown here is derived from an EMBL/GenBank/DDBJ whole genome shotgun (WGS) entry which is preliminary data.</text>
</comment>
<feature type="transmembrane region" description="Helical" evidence="2">
    <location>
        <begin position="211"/>
        <end position="234"/>
    </location>
</feature>
<evidence type="ECO:0000259" key="3">
    <source>
        <dbReference type="PROSITE" id="PS50846"/>
    </source>
</evidence>
<keyword evidence="2" id="KW-0472">Membrane</keyword>
<sequence length="471" mass="51613">MRSETSSQNKFMSKTKDHITYYVQGMHCAACESLIEKAIKEKDGVSDVKASLKNKKIDVFLNDNSNSLNINEINNDLKYLGYTFTKEKPEIKPINKKQKSKSLVIAAFVILVFIIIERSGSLRSFYVSGDSGLFSYFLFGLGAGISSCAALVGGLLLSLSKQWSEIYGGNRTKLHIPFIMFNIGRIISFALLGGLLGIIGGLLKFSIESTAVLTIAISLIMLILGLQMAGVHLANKVAFRTPKFLVNNIVNGSEIKGKYVPLFIGAATFFIPCGFTLIAQTNALNSGDFTKSSAMLTSFALGTLPALSVISFTSIKLHSNPILSVKFNYIVGILVIFFALYTFNSQLNVLGLPSINDAKKVFVTNLSADIKKSDNTEISNIKEFQVMQMEASNFEYFPKEIILKAGIPVKWEFYNHGAVGCANAVSARGLYPKIISLKRGMNVFEFTPVNRGTYKITCSMGMVEPVTVKVI</sequence>
<dbReference type="Gene3D" id="3.30.70.100">
    <property type="match status" value="1"/>
</dbReference>
<keyword evidence="2" id="KW-1133">Transmembrane helix</keyword>
<evidence type="ECO:0000313" key="5">
    <source>
        <dbReference type="Proteomes" id="UP000177371"/>
    </source>
</evidence>
<feature type="transmembrane region" description="Helical" evidence="2">
    <location>
        <begin position="102"/>
        <end position="121"/>
    </location>
</feature>
<dbReference type="InterPro" id="IPR017969">
    <property type="entry name" value="Heavy-metal-associated_CS"/>
</dbReference>
<gene>
    <name evidence="4" type="ORF">A2W32_00010</name>
</gene>
<feature type="transmembrane region" description="Helical" evidence="2">
    <location>
        <begin position="178"/>
        <end position="199"/>
    </location>
</feature>
<organism evidence="4 5">
    <name type="scientific">candidate division WWE3 bacterium RBG_16_37_10</name>
    <dbReference type="NCBI Taxonomy" id="1802610"/>
    <lineage>
        <taxon>Bacteria</taxon>
        <taxon>Katanobacteria</taxon>
    </lineage>
</organism>
<keyword evidence="1" id="KW-0479">Metal-binding</keyword>
<dbReference type="InterPro" id="IPR036163">
    <property type="entry name" value="HMA_dom_sf"/>
</dbReference>
<reference evidence="4 5" key="1">
    <citation type="journal article" date="2016" name="Nat. Commun.">
        <title>Thousands of microbial genomes shed light on interconnected biogeochemical processes in an aquifer system.</title>
        <authorList>
            <person name="Anantharaman K."/>
            <person name="Brown C.T."/>
            <person name="Hug L.A."/>
            <person name="Sharon I."/>
            <person name="Castelle C.J."/>
            <person name="Probst A.J."/>
            <person name="Thomas B.C."/>
            <person name="Singh A."/>
            <person name="Wilkins M.J."/>
            <person name="Karaoz U."/>
            <person name="Brodie E.L."/>
            <person name="Williams K.H."/>
            <person name="Hubbard S.S."/>
            <person name="Banfield J.F."/>
        </authorList>
    </citation>
    <scope>NUCLEOTIDE SEQUENCE [LARGE SCALE GENOMIC DNA]</scope>
</reference>
<proteinExistence type="predicted"/>
<accession>A0A1F4V456</accession>
<evidence type="ECO:0000313" key="4">
    <source>
        <dbReference type="EMBL" id="OGC51991.1"/>
    </source>
</evidence>
<feature type="transmembrane region" description="Helical" evidence="2">
    <location>
        <begin position="259"/>
        <end position="279"/>
    </location>
</feature>
<dbReference type="SUPFAM" id="SSF55008">
    <property type="entry name" value="HMA, heavy metal-associated domain"/>
    <property type="match status" value="1"/>
</dbReference>
<dbReference type="PROSITE" id="PS50846">
    <property type="entry name" value="HMA_2"/>
    <property type="match status" value="1"/>
</dbReference>
<name>A0A1F4V456_UNCKA</name>
<dbReference type="PROSITE" id="PS01047">
    <property type="entry name" value="HMA_1"/>
    <property type="match status" value="1"/>
</dbReference>
<dbReference type="Pfam" id="PF13386">
    <property type="entry name" value="DsbD_2"/>
    <property type="match status" value="1"/>
</dbReference>
<dbReference type="GO" id="GO:0046872">
    <property type="term" value="F:metal ion binding"/>
    <property type="evidence" value="ECO:0007669"/>
    <property type="project" value="UniProtKB-KW"/>
</dbReference>
<protein>
    <recommendedName>
        <fullName evidence="3">HMA domain-containing protein</fullName>
    </recommendedName>
</protein>
<evidence type="ECO:0000256" key="2">
    <source>
        <dbReference type="SAM" id="Phobius"/>
    </source>
</evidence>